<proteinExistence type="predicted"/>
<reference evidence="3" key="1">
    <citation type="submission" date="2010-08" db="EMBL/GenBank/DDBJ databases">
        <authorList>
            <consortium name="Caenorhabditis japonica Sequencing Consortium"/>
            <person name="Wilson R.K."/>
        </authorList>
    </citation>
    <scope>NUCLEOTIDE SEQUENCE [LARGE SCALE GENOMIC DNA]</scope>
    <source>
        <strain evidence="3">DF5081</strain>
    </source>
</reference>
<sequence length="216" mass="23856">MFQFVLITVSCLALTNADIHVLFVPKSEEELLSFLGLNKSDVNEGCIDAWEYVERCYQATIEGEYHYPTQLDIYNASGILRAAGVLRNFSDCLGDSSCAANSIPIYVVDASIFIVENLFGDAYDCLSKSNIDGLYMSCAYQYNGTLSVDNLPHGFKEVSYCVADLLPCSHSDFLSFLAAVDAGVDLHNLWTNIESTLVEAIKNDVAYEAFDPEAYL</sequence>
<keyword evidence="1" id="KW-0732">Signal</keyword>
<name>A0A8R1IBA5_CAEJA</name>
<feature type="chain" id="PRO_5035928819" description="DUF19 domain-containing protein" evidence="1">
    <location>
        <begin position="18"/>
        <end position="216"/>
    </location>
</feature>
<protein>
    <recommendedName>
        <fullName evidence="4">DUF19 domain-containing protein</fullName>
    </recommendedName>
</protein>
<evidence type="ECO:0000313" key="2">
    <source>
        <dbReference type="EnsemblMetazoa" id="CJA24199.1"/>
    </source>
</evidence>
<evidence type="ECO:0008006" key="4">
    <source>
        <dbReference type="Google" id="ProtNLM"/>
    </source>
</evidence>
<dbReference type="AlphaFoldDB" id="A0A8R1IBA5"/>
<evidence type="ECO:0000256" key="1">
    <source>
        <dbReference type="SAM" id="SignalP"/>
    </source>
</evidence>
<evidence type="ECO:0000313" key="3">
    <source>
        <dbReference type="Proteomes" id="UP000005237"/>
    </source>
</evidence>
<reference evidence="2" key="2">
    <citation type="submission" date="2022-06" db="UniProtKB">
        <authorList>
            <consortium name="EnsemblMetazoa"/>
        </authorList>
    </citation>
    <scope>IDENTIFICATION</scope>
    <source>
        <strain evidence="2">DF5081</strain>
    </source>
</reference>
<accession>A0A8R1IBA5</accession>
<organism evidence="2 3">
    <name type="scientific">Caenorhabditis japonica</name>
    <dbReference type="NCBI Taxonomy" id="281687"/>
    <lineage>
        <taxon>Eukaryota</taxon>
        <taxon>Metazoa</taxon>
        <taxon>Ecdysozoa</taxon>
        <taxon>Nematoda</taxon>
        <taxon>Chromadorea</taxon>
        <taxon>Rhabditida</taxon>
        <taxon>Rhabditina</taxon>
        <taxon>Rhabditomorpha</taxon>
        <taxon>Rhabditoidea</taxon>
        <taxon>Rhabditidae</taxon>
        <taxon>Peloderinae</taxon>
        <taxon>Caenorhabditis</taxon>
    </lineage>
</organism>
<dbReference type="Proteomes" id="UP000005237">
    <property type="component" value="Unassembled WGS sequence"/>
</dbReference>
<dbReference type="EnsemblMetazoa" id="CJA24199.1">
    <property type="protein sequence ID" value="CJA24199.1"/>
    <property type="gene ID" value="WBGene00179771"/>
</dbReference>
<feature type="signal peptide" evidence="1">
    <location>
        <begin position="1"/>
        <end position="17"/>
    </location>
</feature>
<keyword evidence="3" id="KW-1185">Reference proteome</keyword>